<evidence type="ECO:0000256" key="8">
    <source>
        <dbReference type="ARBA" id="ARBA00022691"/>
    </source>
</evidence>
<organism evidence="10 11">
    <name type="scientific">Sulfuriroseicoccus oceanibius</name>
    <dbReference type="NCBI Taxonomy" id="2707525"/>
    <lineage>
        <taxon>Bacteria</taxon>
        <taxon>Pseudomonadati</taxon>
        <taxon>Verrucomicrobiota</taxon>
        <taxon>Verrucomicrobiia</taxon>
        <taxon>Verrucomicrobiales</taxon>
        <taxon>Verrucomicrobiaceae</taxon>
        <taxon>Sulfuriroseicoccus</taxon>
    </lineage>
</organism>
<dbReference type="AlphaFoldDB" id="A0A6B3LB14"/>
<dbReference type="NCBIfam" id="TIGR00080">
    <property type="entry name" value="pimt"/>
    <property type="match status" value="1"/>
</dbReference>
<dbReference type="EC" id="2.1.1.77" evidence="3 9"/>
<dbReference type="InterPro" id="IPR000682">
    <property type="entry name" value="PCMT"/>
</dbReference>
<dbReference type="NCBIfam" id="NF001453">
    <property type="entry name" value="PRK00312.1"/>
    <property type="match status" value="1"/>
</dbReference>
<keyword evidence="7 10" id="KW-0808">Transferase</keyword>
<dbReference type="RefSeq" id="WP_164363317.1">
    <property type="nucleotide sequence ID" value="NZ_CP066776.1"/>
</dbReference>
<keyword evidence="5" id="KW-0963">Cytoplasm</keyword>
<evidence type="ECO:0000256" key="7">
    <source>
        <dbReference type="ARBA" id="ARBA00022679"/>
    </source>
</evidence>
<keyword evidence="8" id="KW-0949">S-adenosyl-L-methionine</keyword>
<evidence type="ECO:0000256" key="2">
    <source>
        <dbReference type="ARBA" id="ARBA00005369"/>
    </source>
</evidence>
<dbReference type="CDD" id="cd02440">
    <property type="entry name" value="AdoMet_MTases"/>
    <property type="match status" value="1"/>
</dbReference>
<accession>A0A6B3LB14</accession>
<keyword evidence="11" id="KW-1185">Reference proteome</keyword>
<name>A0A6B3LB14_9BACT</name>
<protein>
    <recommendedName>
        <fullName evidence="4 9">Protein-L-isoaspartate O-methyltransferase</fullName>
        <ecNumber evidence="3 9">2.1.1.77</ecNumber>
    </recommendedName>
</protein>
<proteinExistence type="inferred from homology"/>
<dbReference type="Pfam" id="PF01135">
    <property type="entry name" value="PCMT"/>
    <property type="match status" value="1"/>
</dbReference>
<evidence type="ECO:0000256" key="4">
    <source>
        <dbReference type="ARBA" id="ARBA00013346"/>
    </source>
</evidence>
<dbReference type="Proteomes" id="UP000475117">
    <property type="component" value="Chromosome"/>
</dbReference>
<dbReference type="GO" id="GO:0032259">
    <property type="term" value="P:methylation"/>
    <property type="evidence" value="ECO:0007669"/>
    <property type="project" value="UniProtKB-KW"/>
</dbReference>
<dbReference type="PANTHER" id="PTHR11579">
    <property type="entry name" value="PROTEIN-L-ISOASPARTATE O-METHYLTRANSFERASE"/>
    <property type="match status" value="1"/>
</dbReference>
<gene>
    <name evidence="10" type="ORF">G3M56_003385</name>
</gene>
<dbReference type="PANTHER" id="PTHR11579:SF0">
    <property type="entry name" value="PROTEIN-L-ISOASPARTATE(D-ASPARTATE) O-METHYLTRANSFERASE"/>
    <property type="match status" value="1"/>
</dbReference>
<dbReference type="SUPFAM" id="SSF53335">
    <property type="entry name" value="S-adenosyl-L-methionine-dependent methyltransferases"/>
    <property type="match status" value="1"/>
</dbReference>
<evidence type="ECO:0000313" key="10">
    <source>
        <dbReference type="EMBL" id="QQL45646.1"/>
    </source>
</evidence>
<sequence>MSTRSHAMVREQLVPRGIMDPRVLAAMEAVPREEFVPEERRPDAYADGPLPIGHGQTISQPYIVAAMVQALRVGAEATVLDVGTGCGYLAAVLAQWVEKVCSIDCVPELVKAASDRLERLGVTNVECRVGDGSKGWPDPMLFDGIVVSCATPEVPPALIDQLGMDRRLVLPTGKPNGPQVLEVYRREAGGLVPVGEPIPVRFVPMV</sequence>
<dbReference type="GO" id="GO:0005737">
    <property type="term" value="C:cytoplasm"/>
    <property type="evidence" value="ECO:0007669"/>
    <property type="project" value="UniProtKB-SubCell"/>
</dbReference>
<reference evidence="10 11" key="1">
    <citation type="submission" date="2020-12" db="EMBL/GenBank/DDBJ databases">
        <title>Sulforoseuscoccus oceanibium gen. nov., sp. nov., a representative of the phylum Verrucomicrobia with special cytoplasmic membrane, and proposal of Sulforoseuscoccusaceae fam. nov.</title>
        <authorList>
            <person name="Xi F."/>
        </authorList>
    </citation>
    <scope>NUCLEOTIDE SEQUENCE [LARGE SCALE GENOMIC DNA]</scope>
    <source>
        <strain evidence="10 11">T37</strain>
    </source>
</reference>
<dbReference type="InterPro" id="IPR029063">
    <property type="entry name" value="SAM-dependent_MTases_sf"/>
</dbReference>
<dbReference type="GO" id="GO:0004719">
    <property type="term" value="F:protein-L-isoaspartate (D-aspartate) O-methyltransferase activity"/>
    <property type="evidence" value="ECO:0007669"/>
    <property type="project" value="UniProtKB-UniRule"/>
</dbReference>
<keyword evidence="6 10" id="KW-0489">Methyltransferase</keyword>
<comment type="similarity">
    <text evidence="2">Belongs to the methyltransferase superfamily. L-isoaspartyl/D-aspartyl protein methyltransferase family.</text>
</comment>
<evidence type="ECO:0000256" key="6">
    <source>
        <dbReference type="ARBA" id="ARBA00022603"/>
    </source>
</evidence>
<dbReference type="EMBL" id="CP066776">
    <property type="protein sequence ID" value="QQL45646.1"/>
    <property type="molecule type" value="Genomic_DNA"/>
</dbReference>
<dbReference type="KEGG" id="soa:G3M56_003385"/>
<evidence type="ECO:0000256" key="9">
    <source>
        <dbReference type="NCBIfam" id="TIGR00080"/>
    </source>
</evidence>
<evidence type="ECO:0000256" key="1">
    <source>
        <dbReference type="ARBA" id="ARBA00004496"/>
    </source>
</evidence>
<comment type="subcellular location">
    <subcellularLocation>
        <location evidence="1">Cytoplasm</location>
    </subcellularLocation>
</comment>
<evidence type="ECO:0000313" key="11">
    <source>
        <dbReference type="Proteomes" id="UP000475117"/>
    </source>
</evidence>
<dbReference type="GO" id="GO:0030091">
    <property type="term" value="P:protein repair"/>
    <property type="evidence" value="ECO:0007669"/>
    <property type="project" value="UniProtKB-UniRule"/>
</dbReference>
<dbReference type="Gene3D" id="3.40.50.150">
    <property type="entry name" value="Vaccinia Virus protein VP39"/>
    <property type="match status" value="1"/>
</dbReference>
<evidence type="ECO:0000256" key="3">
    <source>
        <dbReference type="ARBA" id="ARBA00011890"/>
    </source>
</evidence>
<evidence type="ECO:0000256" key="5">
    <source>
        <dbReference type="ARBA" id="ARBA00022490"/>
    </source>
</evidence>